<keyword evidence="2" id="KW-1185">Reference proteome</keyword>
<accession>A0AAV4S9U8</accession>
<gene>
    <name evidence="1" type="ORF">CEXT_573641</name>
</gene>
<evidence type="ECO:0000313" key="1">
    <source>
        <dbReference type="EMBL" id="GIY30739.1"/>
    </source>
</evidence>
<proteinExistence type="predicted"/>
<dbReference type="EMBL" id="BPLR01009270">
    <property type="protein sequence ID" value="GIY30739.1"/>
    <property type="molecule type" value="Genomic_DNA"/>
</dbReference>
<evidence type="ECO:0000313" key="2">
    <source>
        <dbReference type="Proteomes" id="UP001054945"/>
    </source>
</evidence>
<sequence length="75" mass="8211">MSHLDIPLRYPSGHTLAGIFTFPESVSVCGKFVAKCKYKGVSDGQDKIAVISQPEIIADWLVNVWLNALLGSMFV</sequence>
<protein>
    <submittedName>
        <fullName evidence="1">Uncharacterized protein</fullName>
    </submittedName>
</protein>
<organism evidence="1 2">
    <name type="scientific">Caerostris extrusa</name>
    <name type="common">Bark spider</name>
    <name type="synonym">Caerostris bankana</name>
    <dbReference type="NCBI Taxonomy" id="172846"/>
    <lineage>
        <taxon>Eukaryota</taxon>
        <taxon>Metazoa</taxon>
        <taxon>Ecdysozoa</taxon>
        <taxon>Arthropoda</taxon>
        <taxon>Chelicerata</taxon>
        <taxon>Arachnida</taxon>
        <taxon>Araneae</taxon>
        <taxon>Araneomorphae</taxon>
        <taxon>Entelegynae</taxon>
        <taxon>Araneoidea</taxon>
        <taxon>Araneidae</taxon>
        <taxon>Caerostris</taxon>
    </lineage>
</organism>
<comment type="caution">
    <text evidence="1">The sequence shown here is derived from an EMBL/GenBank/DDBJ whole genome shotgun (WGS) entry which is preliminary data.</text>
</comment>
<reference evidence="1 2" key="1">
    <citation type="submission" date="2021-06" db="EMBL/GenBank/DDBJ databases">
        <title>Caerostris extrusa draft genome.</title>
        <authorList>
            <person name="Kono N."/>
            <person name="Arakawa K."/>
        </authorList>
    </citation>
    <scope>NUCLEOTIDE SEQUENCE [LARGE SCALE GENOMIC DNA]</scope>
</reference>
<dbReference type="Proteomes" id="UP001054945">
    <property type="component" value="Unassembled WGS sequence"/>
</dbReference>
<dbReference type="AlphaFoldDB" id="A0AAV4S9U8"/>
<name>A0AAV4S9U8_CAEEX</name>